<dbReference type="Proteomes" id="UP000547528">
    <property type="component" value="Unassembled WGS sequence"/>
</dbReference>
<reference evidence="1 2" key="1">
    <citation type="submission" date="2020-08" db="EMBL/GenBank/DDBJ databases">
        <title>Sequencing the genomes of 1000 actinobacteria strains.</title>
        <authorList>
            <person name="Klenk H.-P."/>
        </authorList>
    </citation>
    <scope>NUCLEOTIDE SEQUENCE [LARGE SCALE GENOMIC DNA]</scope>
    <source>
        <strain evidence="1 2">DSM 28238</strain>
    </source>
</reference>
<evidence type="ECO:0000313" key="1">
    <source>
        <dbReference type="EMBL" id="MBB3667133.1"/>
    </source>
</evidence>
<proteinExistence type="predicted"/>
<comment type="caution">
    <text evidence="1">The sequence shown here is derived from an EMBL/GenBank/DDBJ whole genome shotgun (WGS) entry which is preliminary data.</text>
</comment>
<evidence type="ECO:0000313" key="2">
    <source>
        <dbReference type="Proteomes" id="UP000547528"/>
    </source>
</evidence>
<dbReference type="RefSeq" id="WP_183357491.1">
    <property type="nucleotide sequence ID" value="NZ_BAABKR010000001.1"/>
</dbReference>
<evidence type="ECO:0008006" key="3">
    <source>
        <dbReference type="Google" id="ProtNLM"/>
    </source>
</evidence>
<keyword evidence="2" id="KW-1185">Reference proteome</keyword>
<dbReference type="EMBL" id="JACIBT010000001">
    <property type="protein sequence ID" value="MBB3667133.1"/>
    <property type="molecule type" value="Genomic_DNA"/>
</dbReference>
<gene>
    <name evidence="1" type="ORF">FHX47_000726</name>
</gene>
<name>A0A7W5Y0D6_9MICC</name>
<accession>A0A7W5Y0D6</accession>
<protein>
    <recommendedName>
        <fullName evidence="3">Transcriptional regulator AbiEi antitoxin N-terminal domain-containing protein</fullName>
    </recommendedName>
</protein>
<sequence length="117" mass="12964">MEPLTRPLMMATDTPGDPGWGESLAKALGKGRLLRLRRGIYVPAALWFRCHPSQRYQLMLAAAHHHLRSPVFCRESALVAHGLPLLTVPPKGPCPKILSQLGSHHQSALTDRKTFVQ</sequence>
<organism evidence="1 2">
    <name type="scientific">Garicola koreensis</name>
    <dbReference type="NCBI Taxonomy" id="1262554"/>
    <lineage>
        <taxon>Bacteria</taxon>
        <taxon>Bacillati</taxon>
        <taxon>Actinomycetota</taxon>
        <taxon>Actinomycetes</taxon>
        <taxon>Micrococcales</taxon>
        <taxon>Micrococcaceae</taxon>
        <taxon>Garicola</taxon>
    </lineage>
</organism>
<dbReference type="AlphaFoldDB" id="A0A7W5Y0D6"/>